<comment type="similarity">
    <text evidence="2">Belongs to the Ca(2+):cation antiporter (CaCA) (TC 2.A.19) family. SLC8 subfamily.</text>
</comment>
<comment type="subcellular location">
    <subcellularLocation>
        <location evidence="1">Cell membrane</location>
        <topology evidence="1">Multi-pass membrane protein</topology>
    </subcellularLocation>
</comment>
<keyword evidence="8" id="KW-0479">Metal-binding</keyword>
<dbReference type="SMART" id="SM00237">
    <property type="entry name" value="Calx_beta"/>
    <property type="match status" value="2"/>
</dbReference>
<keyword evidence="4" id="KW-0050">Antiport</keyword>
<gene>
    <name evidence="22" type="ORF">DGYR_LOCUS13178</name>
</gene>
<feature type="transmembrane region" description="Helical" evidence="20">
    <location>
        <begin position="425"/>
        <end position="449"/>
    </location>
</feature>
<protein>
    <submittedName>
        <fullName evidence="22">DgyrCDS14065</fullName>
    </submittedName>
</protein>
<feature type="transmembrane region" description="Helical" evidence="20">
    <location>
        <begin position="534"/>
        <end position="558"/>
    </location>
</feature>
<keyword evidence="16 20" id="KW-0472">Membrane</keyword>
<dbReference type="GO" id="GO:0042383">
    <property type="term" value="C:sarcolemma"/>
    <property type="evidence" value="ECO:0007669"/>
    <property type="project" value="TreeGrafter"/>
</dbReference>
<evidence type="ECO:0000256" key="15">
    <source>
        <dbReference type="ARBA" id="ARBA00023065"/>
    </source>
</evidence>
<evidence type="ECO:0000256" key="4">
    <source>
        <dbReference type="ARBA" id="ARBA00022449"/>
    </source>
</evidence>
<organism evidence="22 23">
    <name type="scientific">Dimorphilus gyrociliatus</name>
    <dbReference type="NCBI Taxonomy" id="2664684"/>
    <lineage>
        <taxon>Eukaryota</taxon>
        <taxon>Metazoa</taxon>
        <taxon>Spiralia</taxon>
        <taxon>Lophotrochozoa</taxon>
        <taxon>Annelida</taxon>
        <taxon>Polychaeta</taxon>
        <taxon>Polychaeta incertae sedis</taxon>
        <taxon>Dinophilidae</taxon>
        <taxon>Dimorphilus</taxon>
    </lineage>
</organism>
<keyword evidence="6" id="KW-0109">Calcium transport</keyword>
<keyword evidence="23" id="KW-1185">Reference proteome</keyword>
<evidence type="ECO:0000256" key="8">
    <source>
        <dbReference type="ARBA" id="ARBA00022723"/>
    </source>
</evidence>
<feature type="transmembrane region" description="Helical" evidence="20">
    <location>
        <begin position="503"/>
        <end position="522"/>
    </location>
</feature>
<dbReference type="GO" id="GO:0005516">
    <property type="term" value="F:calmodulin binding"/>
    <property type="evidence" value="ECO:0007669"/>
    <property type="project" value="UniProtKB-KW"/>
</dbReference>
<evidence type="ECO:0000256" key="17">
    <source>
        <dbReference type="ARBA" id="ARBA00023180"/>
    </source>
</evidence>
<keyword evidence="13 20" id="KW-1133">Transmembrane helix</keyword>
<evidence type="ECO:0000256" key="20">
    <source>
        <dbReference type="SAM" id="Phobius"/>
    </source>
</evidence>
<evidence type="ECO:0000256" key="3">
    <source>
        <dbReference type="ARBA" id="ARBA00022448"/>
    </source>
</evidence>
<evidence type="ECO:0000256" key="6">
    <source>
        <dbReference type="ARBA" id="ARBA00022568"/>
    </source>
</evidence>
<keyword evidence="15" id="KW-0406">Ion transport</keyword>
<evidence type="ECO:0000256" key="10">
    <source>
        <dbReference type="ARBA" id="ARBA00022737"/>
    </source>
</evidence>
<dbReference type="GO" id="GO:0030424">
    <property type="term" value="C:axon"/>
    <property type="evidence" value="ECO:0007669"/>
    <property type="project" value="TreeGrafter"/>
</dbReference>
<evidence type="ECO:0000256" key="19">
    <source>
        <dbReference type="ARBA" id="ARBA00033667"/>
    </source>
</evidence>
<keyword evidence="17" id="KW-0325">Glycoprotein</keyword>
<accession>A0A7I8WCI4</accession>
<feature type="transmembrane region" description="Helical" evidence="20">
    <location>
        <begin position="578"/>
        <end position="600"/>
    </location>
</feature>
<dbReference type="InterPro" id="IPR044880">
    <property type="entry name" value="NCX_ion-bd_dom_sf"/>
</dbReference>
<evidence type="ECO:0000256" key="11">
    <source>
        <dbReference type="ARBA" id="ARBA00022837"/>
    </source>
</evidence>
<dbReference type="Pfam" id="PF03160">
    <property type="entry name" value="Calx-beta"/>
    <property type="match status" value="2"/>
</dbReference>
<dbReference type="Gene3D" id="2.60.40.2030">
    <property type="match status" value="2"/>
</dbReference>
<evidence type="ECO:0000256" key="16">
    <source>
        <dbReference type="ARBA" id="ARBA00023136"/>
    </source>
</evidence>
<dbReference type="GO" id="GO:0098703">
    <property type="term" value="P:calcium ion import across plasma membrane"/>
    <property type="evidence" value="ECO:0007669"/>
    <property type="project" value="TreeGrafter"/>
</dbReference>
<dbReference type="InterPro" id="IPR003644">
    <property type="entry name" value="Calx_beta"/>
</dbReference>
<keyword evidence="14" id="KW-0915">Sodium</keyword>
<comment type="caution">
    <text evidence="22">The sequence shown here is derived from an EMBL/GenBank/DDBJ whole genome shotgun (WGS) entry which is preliminary data.</text>
</comment>
<dbReference type="EMBL" id="CAJFCJ010000029">
    <property type="protein sequence ID" value="CAD5125873.1"/>
    <property type="molecule type" value="Genomic_DNA"/>
</dbReference>
<dbReference type="SUPFAM" id="SSF141072">
    <property type="entry name" value="CalX-like"/>
    <property type="match status" value="2"/>
</dbReference>
<feature type="domain" description="Calx-beta" evidence="21">
    <location>
        <begin position="232"/>
        <end position="329"/>
    </location>
</feature>
<keyword evidence="10" id="KW-0677">Repeat</keyword>
<dbReference type="GO" id="GO:0007154">
    <property type="term" value="P:cell communication"/>
    <property type="evidence" value="ECO:0007669"/>
    <property type="project" value="InterPro"/>
</dbReference>
<evidence type="ECO:0000256" key="13">
    <source>
        <dbReference type="ARBA" id="ARBA00022989"/>
    </source>
</evidence>
<dbReference type="AlphaFoldDB" id="A0A7I8WCI4"/>
<dbReference type="GO" id="GO:0046872">
    <property type="term" value="F:metal ion binding"/>
    <property type="evidence" value="ECO:0007669"/>
    <property type="project" value="UniProtKB-KW"/>
</dbReference>
<sequence>MENNDLTEEELEEMARLKLEEEHKTKPRNYLYYRIGGVRSMAGGKRIFPKWNTKFSKIVKMALTKTDNVATSLDHVDAIEWPEKAIVEFEAVKSSVLEKAEFIEIPLRRTGNLNIPAIVQVETADGSAKVSDDDYEPLHKIVVFKPNEVERKVRVKIIDDDQYEGDEIFFVKLHIDDAFSLYRVIHKENIDSSEIEHFLGFDCKSLTTEEFCTQVGDKIDFSLIALGDQKIHEVTIEDDDNPGTFAFKRHCEIVTENTVAKIPVIRSEGSDGLIIINWSAKGGNATPDQDYYPSSGSIEFRHGEIEKNIEITIVNDEDKEDENFQVFLDEETAGPGVKFGKITSTWITIVSDDDMRGIVSKLLNNVKHDLLDIQLEKTTWKEQFVSAFSVTDGDVSEATVLDFIIHFLSFPWKVLFAFVPPPSYLGGWLAFFAALLMIALVTTLVGDLATIAGCLSGLKGSVTAITFVALGTSLPDLFASKQAACGETTADNSIGNVTGSNSVNVFLGLGLPWLIAAIYHTSKGGSFNVTAGTLSFSVVLYTITASLCIILLLIRRYVPAFGDGKKGGELGGNVKLKWISAIFMVFLWLTYIILSALQAYGHVPGF</sequence>
<evidence type="ECO:0000256" key="14">
    <source>
        <dbReference type="ARBA" id="ARBA00023053"/>
    </source>
</evidence>
<keyword evidence="5" id="KW-1003">Cell membrane</keyword>
<dbReference type="Proteomes" id="UP000549394">
    <property type="component" value="Unassembled WGS sequence"/>
</dbReference>
<proteinExistence type="inferred from homology"/>
<reference evidence="22 23" key="1">
    <citation type="submission" date="2020-08" db="EMBL/GenBank/DDBJ databases">
        <authorList>
            <person name="Hejnol A."/>
        </authorList>
    </citation>
    <scope>NUCLEOTIDE SEQUENCE [LARGE SCALE GENOMIC DNA]</scope>
</reference>
<evidence type="ECO:0000256" key="2">
    <source>
        <dbReference type="ARBA" id="ARBA00007489"/>
    </source>
</evidence>
<dbReference type="GO" id="GO:0005432">
    <property type="term" value="F:calcium:sodium antiporter activity"/>
    <property type="evidence" value="ECO:0007669"/>
    <property type="project" value="InterPro"/>
</dbReference>
<dbReference type="InterPro" id="IPR004836">
    <property type="entry name" value="Na_Ca_Ex"/>
</dbReference>
<evidence type="ECO:0000256" key="12">
    <source>
        <dbReference type="ARBA" id="ARBA00022860"/>
    </source>
</evidence>
<comment type="catalytic activity">
    <reaction evidence="19">
        <text>Ca(2+)(in) + 3 Na(+)(out) = Ca(2+)(out) + 3 Na(+)(in)</text>
        <dbReference type="Rhea" id="RHEA:69955"/>
        <dbReference type="ChEBI" id="CHEBI:29101"/>
        <dbReference type="ChEBI" id="CHEBI:29108"/>
    </reaction>
</comment>
<feature type="domain" description="Calx-beta" evidence="21">
    <location>
        <begin position="74"/>
        <end position="174"/>
    </location>
</feature>
<dbReference type="Pfam" id="PF01699">
    <property type="entry name" value="Na_Ca_ex"/>
    <property type="match status" value="1"/>
</dbReference>
<dbReference type="OrthoDB" id="418484at2759"/>
<dbReference type="InterPro" id="IPR038081">
    <property type="entry name" value="CalX-like_sf"/>
</dbReference>
<keyword evidence="12" id="KW-0112">Calmodulin-binding</keyword>
<dbReference type="PRINTS" id="PR01259">
    <property type="entry name" value="NACAEXCHNGR"/>
</dbReference>
<keyword evidence="18" id="KW-0739">Sodium transport</keyword>
<evidence type="ECO:0000256" key="9">
    <source>
        <dbReference type="ARBA" id="ARBA00022729"/>
    </source>
</evidence>
<evidence type="ECO:0000259" key="21">
    <source>
        <dbReference type="SMART" id="SM00237"/>
    </source>
</evidence>
<evidence type="ECO:0000256" key="18">
    <source>
        <dbReference type="ARBA" id="ARBA00023201"/>
    </source>
</evidence>
<keyword evidence="7 20" id="KW-0812">Transmembrane</keyword>
<evidence type="ECO:0000313" key="22">
    <source>
        <dbReference type="EMBL" id="CAD5125873.1"/>
    </source>
</evidence>
<evidence type="ECO:0000313" key="23">
    <source>
        <dbReference type="Proteomes" id="UP000549394"/>
    </source>
</evidence>
<keyword evidence="9" id="KW-0732">Signal</keyword>
<dbReference type="PANTHER" id="PTHR11878">
    <property type="entry name" value="SODIUM/CALCIUM EXCHANGER"/>
    <property type="match status" value="1"/>
</dbReference>
<evidence type="ECO:0000256" key="1">
    <source>
        <dbReference type="ARBA" id="ARBA00004651"/>
    </source>
</evidence>
<name>A0A7I8WCI4_9ANNE</name>
<evidence type="ECO:0000256" key="7">
    <source>
        <dbReference type="ARBA" id="ARBA00022692"/>
    </source>
</evidence>
<dbReference type="Gene3D" id="1.20.1420.30">
    <property type="entry name" value="NCX, central ion-binding region"/>
    <property type="match status" value="1"/>
</dbReference>
<dbReference type="PANTHER" id="PTHR11878:SF76">
    <property type="entry name" value="CALX-BETA DOMAIN-CONTAINING PROTEIN"/>
    <property type="match status" value="1"/>
</dbReference>
<keyword evidence="3" id="KW-0813">Transport</keyword>
<dbReference type="GO" id="GO:0098794">
    <property type="term" value="C:postsynapse"/>
    <property type="evidence" value="ECO:0007669"/>
    <property type="project" value="TreeGrafter"/>
</dbReference>
<keyword evidence="11" id="KW-0106">Calcium</keyword>
<dbReference type="InterPro" id="IPR004837">
    <property type="entry name" value="NaCa_Exmemb"/>
</dbReference>
<dbReference type="InterPro" id="IPR051171">
    <property type="entry name" value="CaCA"/>
</dbReference>
<evidence type="ECO:0000256" key="5">
    <source>
        <dbReference type="ARBA" id="ARBA00022475"/>
    </source>
</evidence>